<accession>A0A3E2N7N4</accession>
<protein>
    <recommendedName>
        <fullName evidence="8">Permease IIC component</fullName>
    </recommendedName>
</protein>
<dbReference type="PROSITE" id="PS51105">
    <property type="entry name" value="PTS_EIIC_TYPE_3"/>
    <property type="match status" value="1"/>
</dbReference>
<feature type="domain" description="PTS EIIC type-3" evidence="10">
    <location>
        <begin position="8"/>
        <end position="419"/>
    </location>
</feature>
<dbReference type="PIRSF" id="PIRSF006351">
    <property type="entry name" value="PTS_EIIC-Cellobiose"/>
    <property type="match status" value="1"/>
</dbReference>
<feature type="transmembrane region" description="Helical" evidence="9">
    <location>
        <begin position="183"/>
        <end position="207"/>
    </location>
</feature>
<evidence type="ECO:0000256" key="2">
    <source>
        <dbReference type="ARBA" id="ARBA00022448"/>
    </source>
</evidence>
<dbReference type="InterPro" id="IPR004796">
    <property type="entry name" value="PTS_IIC_cello"/>
</dbReference>
<dbReference type="NCBIfam" id="TIGR00410">
    <property type="entry name" value="lacE"/>
    <property type="match status" value="1"/>
</dbReference>
<comment type="subcellular location">
    <subcellularLocation>
        <location evidence="1">Cell membrane</location>
        <topology evidence="1">Multi-pass membrane protein</topology>
    </subcellularLocation>
</comment>
<keyword evidence="2 8" id="KW-0813">Transport</keyword>
<dbReference type="PANTHER" id="PTHR33989">
    <property type="match status" value="1"/>
</dbReference>
<feature type="transmembrane region" description="Helical" evidence="9">
    <location>
        <begin position="75"/>
        <end position="93"/>
    </location>
</feature>
<dbReference type="GO" id="GO:0005886">
    <property type="term" value="C:plasma membrane"/>
    <property type="evidence" value="ECO:0007669"/>
    <property type="project" value="UniProtKB-SubCell"/>
</dbReference>
<evidence type="ECO:0000256" key="7">
    <source>
        <dbReference type="ARBA" id="ARBA00023136"/>
    </source>
</evidence>
<reference evidence="12 13" key="1">
    <citation type="submission" date="2018-07" db="EMBL/GenBank/DDBJ databases">
        <title>New species, Clostridium PI-S10-A1B.</title>
        <authorList>
            <person name="Krishna G."/>
            <person name="Summeta K."/>
            <person name="Shikha S."/>
            <person name="Prabhu P.B."/>
            <person name="Suresh K."/>
        </authorList>
    </citation>
    <scope>NUCLEOTIDE SEQUENCE [LARGE SCALE GENOMIC DNA]</scope>
    <source>
        <strain evidence="12 13">PI-S10-A1B</strain>
    </source>
</reference>
<evidence type="ECO:0000256" key="6">
    <source>
        <dbReference type="ARBA" id="ARBA00022989"/>
    </source>
</evidence>
<dbReference type="PANTHER" id="PTHR33989:SF4">
    <property type="entry name" value="PTS SYSTEM N,N'-DIACETYLCHITOBIOSE-SPECIFIC EIIC COMPONENT"/>
    <property type="match status" value="1"/>
</dbReference>
<name>A0A3E2N7N4_9FIRM</name>
<dbReference type="Proteomes" id="UP000260680">
    <property type="component" value="Unassembled WGS sequence"/>
</dbReference>
<evidence type="ECO:0000313" key="14">
    <source>
        <dbReference type="Proteomes" id="UP001419084"/>
    </source>
</evidence>
<dbReference type="EMBL" id="BRPJ01000084">
    <property type="protein sequence ID" value="GLB32073.1"/>
    <property type="molecule type" value="Genomic_DNA"/>
</dbReference>
<feature type="transmembrane region" description="Helical" evidence="9">
    <location>
        <begin position="143"/>
        <end position="163"/>
    </location>
</feature>
<evidence type="ECO:0000256" key="5">
    <source>
        <dbReference type="ARBA" id="ARBA00022692"/>
    </source>
</evidence>
<evidence type="ECO:0000313" key="11">
    <source>
        <dbReference type="EMBL" id="GLB32073.1"/>
    </source>
</evidence>
<reference evidence="11 14" key="2">
    <citation type="journal article" date="2024" name="Int. J. Syst. Evol. Microbiol.">
        <title>Lacrimispora brassicae sp. nov. isolated from fermented cabbage, and proposal of Clostridium indicum Gundawar et al. 2019 and Clostridium methoxybenzovorans Mechichi et al. 1999 as heterotypic synonyms of Lacrimispora amygdalina (Parshina et al. 2003) Haas and Blanchard 2020 and Lacrimispora indolis (McClung and McCoy 1957) Haas and Blanchard 2020, respectively.</title>
        <authorList>
            <person name="Kobayashi H."/>
            <person name="Tanizawa Y."/>
            <person name="Sakamoto M."/>
            <person name="Ohkuma M."/>
            <person name="Tohno M."/>
        </authorList>
    </citation>
    <scope>NUCLEOTIDE SEQUENCE [LARGE SCALE GENOMIC DNA]</scope>
    <source>
        <strain evidence="11 14">DSM 12857</strain>
    </source>
</reference>
<gene>
    <name evidence="12" type="ORF">DS742_20710</name>
    <name evidence="11" type="ORF">LAD12857_39960</name>
</gene>
<evidence type="ECO:0000256" key="4">
    <source>
        <dbReference type="ARBA" id="ARBA00022597"/>
    </source>
</evidence>
<dbReference type="InterPro" id="IPR004501">
    <property type="entry name" value="PTS_EIIC_3"/>
</dbReference>
<evidence type="ECO:0000256" key="8">
    <source>
        <dbReference type="PIRNR" id="PIRNR006351"/>
    </source>
</evidence>
<feature type="transmembrane region" description="Helical" evidence="9">
    <location>
        <begin position="345"/>
        <end position="369"/>
    </location>
</feature>
<dbReference type="Proteomes" id="UP001419084">
    <property type="component" value="Unassembled WGS sequence"/>
</dbReference>
<keyword evidence="5 9" id="KW-0812">Transmembrane</keyword>
<feature type="transmembrane region" description="Helical" evidence="9">
    <location>
        <begin position="34"/>
        <end position="54"/>
    </location>
</feature>
<keyword evidence="14" id="KW-1185">Reference proteome</keyword>
<keyword evidence="4 8" id="KW-0762">Sugar transport</keyword>
<proteinExistence type="predicted"/>
<feature type="transmembrane region" description="Helical" evidence="9">
    <location>
        <begin position="227"/>
        <end position="250"/>
    </location>
</feature>
<feature type="transmembrane region" description="Helical" evidence="9">
    <location>
        <begin position="389"/>
        <end position="417"/>
    </location>
</feature>
<feature type="transmembrane region" description="Helical" evidence="9">
    <location>
        <begin position="105"/>
        <end position="122"/>
    </location>
</feature>
<dbReference type="GO" id="GO:1901264">
    <property type="term" value="P:carbohydrate derivative transport"/>
    <property type="evidence" value="ECO:0007669"/>
    <property type="project" value="TreeGrafter"/>
</dbReference>
<keyword evidence="3 8" id="KW-1003">Cell membrane</keyword>
<dbReference type="RefSeq" id="WP_117418975.1">
    <property type="nucleotide sequence ID" value="NZ_BRPJ01000084.1"/>
</dbReference>
<sequence>MNNLTGLIEKYFVPMAGKLSKNKFLKAISNGFSVLLPITMIGAIFTLLANLQIAPYQSFVKAVHLKEIFGFAPKVTTDMLAVYAVFLIGKALAEQFDFDDNVSTIVGALSLFSFLVLIPLGVSGKAEKSQEIVSIAGAMPTTYLGAAGLFTAMIVGLLVPFIYQTFIKHNIVLKMPEQVPPTIAKSFSALIPAFSIAFIFGLIRFLFSLTPFGDANSFIYTVMKAPLSNLGASPATFILFILVCSLMWFFGLHGGMIVMPFINVLYTAAGLENLEAYANGVAGPNLITNASWLIFASVGGAGGTLGLCIIMAFMAKSSRYKTLGKLALPAGACGINEPITFGLPMVLNTIMIIPLIITPITTFLISYFMMRIGIIPPLNGTTIPLGTPVVFAGLVAGGWKTAVLQIVLIAVQILIYLPFFKVLDKQAVLEEKGTA</sequence>
<dbReference type="Pfam" id="PF02378">
    <property type="entry name" value="PTS_EIIC"/>
    <property type="match status" value="1"/>
</dbReference>
<evidence type="ECO:0000256" key="9">
    <source>
        <dbReference type="SAM" id="Phobius"/>
    </source>
</evidence>
<feature type="transmembrane region" description="Helical" evidence="9">
    <location>
        <begin position="292"/>
        <end position="315"/>
    </location>
</feature>
<organism evidence="12 13">
    <name type="scientific">Lacrimispora amygdalina</name>
    <dbReference type="NCBI Taxonomy" id="253257"/>
    <lineage>
        <taxon>Bacteria</taxon>
        <taxon>Bacillati</taxon>
        <taxon>Bacillota</taxon>
        <taxon>Clostridia</taxon>
        <taxon>Lachnospirales</taxon>
        <taxon>Lachnospiraceae</taxon>
        <taxon>Lacrimispora</taxon>
    </lineage>
</organism>
<keyword evidence="6 9" id="KW-1133">Transmembrane helix</keyword>
<evidence type="ECO:0000256" key="3">
    <source>
        <dbReference type="ARBA" id="ARBA00022475"/>
    </source>
</evidence>
<comment type="caution">
    <text evidence="12">The sequence shown here is derived from an EMBL/GenBank/DDBJ whole genome shotgun (WGS) entry which is preliminary data.</text>
</comment>
<dbReference type="GO" id="GO:0008982">
    <property type="term" value="F:protein-N(PI)-phosphohistidine-sugar phosphotransferase activity"/>
    <property type="evidence" value="ECO:0007669"/>
    <property type="project" value="UniProtKB-UniRule"/>
</dbReference>
<dbReference type="AlphaFoldDB" id="A0A3E2N7N4"/>
<evidence type="ECO:0000313" key="12">
    <source>
        <dbReference type="EMBL" id="RFZ77005.1"/>
    </source>
</evidence>
<dbReference type="EMBL" id="QOHO01000071">
    <property type="protein sequence ID" value="RFZ77005.1"/>
    <property type="molecule type" value="Genomic_DNA"/>
</dbReference>
<dbReference type="InterPro" id="IPR051088">
    <property type="entry name" value="PTS_Sugar-EIIC/EIIB"/>
</dbReference>
<dbReference type="GO" id="GO:0009401">
    <property type="term" value="P:phosphoenolpyruvate-dependent sugar phosphotransferase system"/>
    <property type="evidence" value="ECO:0007669"/>
    <property type="project" value="InterPro"/>
</dbReference>
<comment type="function">
    <text evidence="8">The phosphoenolpyruvate-dependent sugar phosphotransferase system (PTS), a major carbohydrate active -transport system, catalyzes the phosphorylation of incoming sugar substrates concomitant with their translocation across the cell membrane.</text>
</comment>
<evidence type="ECO:0000313" key="13">
    <source>
        <dbReference type="Proteomes" id="UP000260680"/>
    </source>
</evidence>
<dbReference type="InterPro" id="IPR003352">
    <property type="entry name" value="PTS_EIIC"/>
</dbReference>
<dbReference type="OrthoDB" id="1641940at2"/>
<evidence type="ECO:0000256" key="1">
    <source>
        <dbReference type="ARBA" id="ARBA00004651"/>
    </source>
</evidence>
<evidence type="ECO:0000259" key="10">
    <source>
        <dbReference type="PROSITE" id="PS51105"/>
    </source>
</evidence>
<keyword evidence="7 8" id="KW-0472">Membrane</keyword>